<dbReference type="AlphaFoldDB" id="A0A2K6CG21"/>
<dbReference type="GeneTree" id="ENSGT00860000134110"/>
<name>A0A2K6CG21_MACNE</name>
<proteinExistence type="predicted"/>
<dbReference type="InterPro" id="IPR031687">
    <property type="entry name" value="ARL17_C"/>
</dbReference>
<feature type="region of interest" description="Disordered" evidence="1">
    <location>
        <begin position="1"/>
        <end position="28"/>
    </location>
</feature>
<evidence type="ECO:0000313" key="4">
    <source>
        <dbReference type="Proteomes" id="UP000233120"/>
    </source>
</evidence>
<evidence type="ECO:0000313" key="3">
    <source>
        <dbReference type="Ensembl" id="ENSMNEP00000022616.1"/>
    </source>
</evidence>
<dbReference type="Proteomes" id="UP000233120">
    <property type="component" value="Unassembled WGS sequence"/>
</dbReference>
<organism evidence="3 4">
    <name type="scientific">Macaca nemestrina</name>
    <name type="common">Pig-tailed macaque</name>
    <dbReference type="NCBI Taxonomy" id="9545"/>
    <lineage>
        <taxon>Eukaryota</taxon>
        <taxon>Metazoa</taxon>
        <taxon>Chordata</taxon>
        <taxon>Craniata</taxon>
        <taxon>Vertebrata</taxon>
        <taxon>Euteleostomi</taxon>
        <taxon>Mammalia</taxon>
        <taxon>Eutheria</taxon>
        <taxon>Euarchontoglires</taxon>
        <taxon>Primates</taxon>
        <taxon>Haplorrhini</taxon>
        <taxon>Catarrhini</taxon>
        <taxon>Cercopithecidae</taxon>
        <taxon>Cercopithecinae</taxon>
        <taxon>Macaca</taxon>
    </lineage>
</organism>
<reference evidence="3" key="1">
    <citation type="submission" date="2025-08" db="UniProtKB">
        <authorList>
            <consortium name="Ensembl"/>
        </authorList>
    </citation>
    <scope>IDENTIFICATION</scope>
</reference>
<protein>
    <recommendedName>
        <fullName evidence="2">ADP-ribosylation factor-like protein 17 C-terminal domain-containing protein</fullName>
    </recommendedName>
</protein>
<dbReference type="Bgee" id="ENSMNEG00000034979">
    <property type="expression patterns" value="Expressed in skeletal muscle tissue and 12 other cell types or tissues"/>
</dbReference>
<keyword evidence="4" id="KW-1185">Reference proteome</keyword>
<dbReference type="Ensembl" id="ENSMNET00000046872.1">
    <property type="protein sequence ID" value="ENSMNEP00000022616.1"/>
    <property type="gene ID" value="ENSMNEG00000034979.1"/>
</dbReference>
<feature type="compositionally biased region" description="Basic residues" evidence="1">
    <location>
        <begin position="1"/>
        <end position="16"/>
    </location>
</feature>
<reference evidence="3" key="2">
    <citation type="submission" date="2025-09" db="UniProtKB">
        <authorList>
            <consortium name="Ensembl"/>
        </authorList>
    </citation>
    <scope>IDENTIFICATION</scope>
</reference>
<sequence length="65" mass="7078">MCKGGRSHHFLPHSSRRAGSGSQLDSILPHQSPAWGPWGCEDLSSGFPSFLTSSILWKSAHKDSE</sequence>
<evidence type="ECO:0000259" key="2">
    <source>
        <dbReference type="Pfam" id="PF15840"/>
    </source>
</evidence>
<evidence type="ECO:0000256" key="1">
    <source>
        <dbReference type="SAM" id="MobiDB-lite"/>
    </source>
</evidence>
<feature type="domain" description="ADP-ribosylation factor-like protein 17 C-terminal" evidence="2">
    <location>
        <begin position="1"/>
        <end position="60"/>
    </location>
</feature>
<dbReference type="OMA" id="VREPHIS"/>
<dbReference type="Pfam" id="PF15840">
    <property type="entry name" value="ARL17"/>
    <property type="match status" value="1"/>
</dbReference>
<accession>A0A2K6CG21</accession>